<feature type="signal peptide" evidence="9">
    <location>
        <begin position="1"/>
        <end position="23"/>
    </location>
</feature>
<keyword evidence="3" id="KW-1003">Cell membrane</keyword>
<name>A0A2P2PI18_RHIMU</name>
<accession>A0A2P2PI18</accession>
<dbReference type="GO" id="GO:0005886">
    <property type="term" value="C:plasma membrane"/>
    <property type="evidence" value="ECO:0007669"/>
    <property type="project" value="UniProtKB-SubCell"/>
</dbReference>
<dbReference type="EMBL" id="GGEC01073869">
    <property type="protein sequence ID" value="MBX54353.1"/>
    <property type="molecule type" value="Transcribed_RNA"/>
</dbReference>
<dbReference type="GO" id="GO:0098552">
    <property type="term" value="C:side of membrane"/>
    <property type="evidence" value="ECO:0007669"/>
    <property type="project" value="UniProtKB-KW"/>
</dbReference>
<organism evidence="11">
    <name type="scientific">Rhizophora mucronata</name>
    <name type="common">Asiatic mangrove</name>
    <dbReference type="NCBI Taxonomy" id="61149"/>
    <lineage>
        <taxon>Eukaryota</taxon>
        <taxon>Viridiplantae</taxon>
        <taxon>Streptophyta</taxon>
        <taxon>Embryophyta</taxon>
        <taxon>Tracheophyta</taxon>
        <taxon>Spermatophyta</taxon>
        <taxon>Magnoliopsida</taxon>
        <taxon>eudicotyledons</taxon>
        <taxon>Gunneridae</taxon>
        <taxon>Pentapetalae</taxon>
        <taxon>rosids</taxon>
        <taxon>fabids</taxon>
        <taxon>Malpighiales</taxon>
        <taxon>Rhizophoraceae</taxon>
        <taxon>Rhizophora</taxon>
    </lineage>
</organism>
<dbReference type="Pfam" id="PF14368">
    <property type="entry name" value="LTP_2"/>
    <property type="match status" value="1"/>
</dbReference>
<dbReference type="CDD" id="cd00010">
    <property type="entry name" value="AAI_LTSS"/>
    <property type="match status" value="1"/>
</dbReference>
<keyword evidence="8" id="KW-0449">Lipoprotein</keyword>
<protein>
    <recommendedName>
        <fullName evidence="10">Bifunctional inhibitor/plant lipid transfer protein/seed storage helical domain-containing protein</fullName>
    </recommendedName>
</protein>
<comment type="similarity">
    <text evidence="2">Belongs to the plant LTP family.</text>
</comment>
<keyword evidence="6" id="KW-1015">Disulfide bond</keyword>
<keyword evidence="4" id="KW-0336">GPI-anchor</keyword>
<evidence type="ECO:0000256" key="3">
    <source>
        <dbReference type="ARBA" id="ARBA00022475"/>
    </source>
</evidence>
<sequence length="151" mass="15843">MKEFRVFLFIATLSPLLLVSVNGQINSPCTASMLSSYTPCMNYITGSSRNGTSPTATCCNILKKLTSNSVACTCLVLTANVPLLPINRTLALSLPRACHMDGVLMQCKASGAPLPAPGPVLLKPPPLTASAPLSPRGNMLKILTCTLGLKL</sequence>
<comment type="subcellular location">
    <subcellularLocation>
        <location evidence="1">Cell membrane</location>
        <topology evidence="1">Lipid-anchor</topology>
        <topology evidence="1">GPI-anchor</topology>
    </subcellularLocation>
</comment>
<evidence type="ECO:0000256" key="7">
    <source>
        <dbReference type="ARBA" id="ARBA00023180"/>
    </source>
</evidence>
<dbReference type="PANTHER" id="PTHR33044">
    <property type="entry name" value="BIFUNCTIONAL INHIBITOR/LIPID-TRANSFER PROTEIN/SEED STORAGE 2S ALBUMIN SUPERFAMILY PROTEIN-RELATED"/>
    <property type="match status" value="1"/>
</dbReference>
<dbReference type="SMART" id="SM00499">
    <property type="entry name" value="AAI"/>
    <property type="match status" value="1"/>
</dbReference>
<dbReference type="AlphaFoldDB" id="A0A2P2PI18"/>
<proteinExistence type="inferred from homology"/>
<dbReference type="Gene3D" id="1.10.110.10">
    <property type="entry name" value="Plant lipid-transfer and hydrophobic proteins"/>
    <property type="match status" value="1"/>
</dbReference>
<evidence type="ECO:0000313" key="11">
    <source>
        <dbReference type="EMBL" id="MBX54353.1"/>
    </source>
</evidence>
<evidence type="ECO:0000256" key="1">
    <source>
        <dbReference type="ARBA" id="ARBA00004609"/>
    </source>
</evidence>
<evidence type="ECO:0000256" key="5">
    <source>
        <dbReference type="ARBA" id="ARBA00022729"/>
    </source>
</evidence>
<dbReference type="InterPro" id="IPR036312">
    <property type="entry name" value="Bifun_inhib/LTP/seed_sf"/>
</dbReference>
<dbReference type="InterPro" id="IPR043325">
    <property type="entry name" value="LTSS"/>
</dbReference>
<feature type="domain" description="Bifunctional inhibitor/plant lipid transfer protein/seed storage helical" evidence="10">
    <location>
        <begin position="29"/>
        <end position="107"/>
    </location>
</feature>
<evidence type="ECO:0000256" key="2">
    <source>
        <dbReference type="ARBA" id="ARBA00009748"/>
    </source>
</evidence>
<evidence type="ECO:0000256" key="6">
    <source>
        <dbReference type="ARBA" id="ARBA00023157"/>
    </source>
</evidence>
<evidence type="ECO:0000259" key="10">
    <source>
        <dbReference type="SMART" id="SM00499"/>
    </source>
</evidence>
<reference evidence="11" key="1">
    <citation type="submission" date="2018-02" db="EMBL/GenBank/DDBJ databases">
        <title>Rhizophora mucronata_Transcriptome.</title>
        <authorList>
            <person name="Meera S.P."/>
            <person name="Sreeshan A."/>
            <person name="Augustine A."/>
        </authorList>
    </citation>
    <scope>NUCLEOTIDE SEQUENCE</scope>
    <source>
        <tissue evidence="11">Leaf</tissue>
    </source>
</reference>
<dbReference type="InterPro" id="IPR016140">
    <property type="entry name" value="Bifunc_inhib/LTP/seed_store"/>
</dbReference>
<keyword evidence="5 9" id="KW-0732">Signal</keyword>
<feature type="chain" id="PRO_5015114318" description="Bifunctional inhibitor/plant lipid transfer protein/seed storage helical domain-containing protein" evidence="9">
    <location>
        <begin position="24"/>
        <end position="151"/>
    </location>
</feature>
<keyword evidence="7" id="KW-0325">Glycoprotein</keyword>
<keyword evidence="4" id="KW-0472">Membrane</keyword>
<evidence type="ECO:0000256" key="4">
    <source>
        <dbReference type="ARBA" id="ARBA00022622"/>
    </source>
</evidence>
<dbReference type="SUPFAM" id="SSF47699">
    <property type="entry name" value="Bifunctional inhibitor/lipid-transfer protein/seed storage 2S albumin"/>
    <property type="match status" value="1"/>
</dbReference>
<evidence type="ECO:0000256" key="9">
    <source>
        <dbReference type="SAM" id="SignalP"/>
    </source>
</evidence>
<evidence type="ECO:0000256" key="8">
    <source>
        <dbReference type="ARBA" id="ARBA00023288"/>
    </source>
</evidence>